<evidence type="ECO:0000256" key="2">
    <source>
        <dbReference type="SAM" id="Phobius"/>
    </source>
</evidence>
<evidence type="ECO:0000313" key="3">
    <source>
        <dbReference type="EMBL" id="AEI43595.1"/>
    </source>
</evidence>
<feature type="transmembrane region" description="Helical" evidence="2">
    <location>
        <begin position="64"/>
        <end position="82"/>
    </location>
</feature>
<reference evidence="3 4" key="2">
    <citation type="journal article" date="2013" name="Genome Announc.">
        <title>Genome Sequence of Growth-Improving Paenibacillus mucilaginosus Strain KNP414.</title>
        <authorList>
            <person name="Lu J.J."/>
            <person name="Wang J.F."/>
            <person name="Hu X.F."/>
        </authorList>
    </citation>
    <scope>NUCLEOTIDE SEQUENCE [LARGE SCALE GENOMIC DNA]</scope>
    <source>
        <strain evidence="3 4">KNP414</strain>
    </source>
</reference>
<feature type="compositionally biased region" description="Polar residues" evidence="1">
    <location>
        <begin position="144"/>
        <end position="153"/>
    </location>
</feature>
<sequence length="153" mass="16554">MTWAWLGLALLLTGTTADTLWHQAYGFPSDEGIPYPHGISAAGLLLSLFACFRMASRSSGSRRGGWVAGCILLMIGLAGSLWDNLLYHTRGIYGAPIQEIPHTMEAAGGLGWLVLLIVITVLRVTGRSKHRGEDTVSSRRNEQMNRSSSPTAD</sequence>
<feature type="transmembrane region" description="Helical" evidence="2">
    <location>
        <begin position="33"/>
        <end position="52"/>
    </location>
</feature>
<feature type="region of interest" description="Disordered" evidence="1">
    <location>
        <begin position="130"/>
        <end position="153"/>
    </location>
</feature>
<proteinExistence type="predicted"/>
<protein>
    <submittedName>
        <fullName evidence="3">Uncharacterized protein</fullName>
    </submittedName>
</protein>
<feature type="transmembrane region" description="Helical" evidence="2">
    <location>
        <begin position="102"/>
        <end position="122"/>
    </location>
</feature>
<dbReference type="EMBL" id="CP002869">
    <property type="protein sequence ID" value="AEI43595.1"/>
    <property type="molecule type" value="Genomic_DNA"/>
</dbReference>
<evidence type="ECO:0000313" key="4">
    <source>
        <dbReference type="Proteomes" id="UP000006620"/>
    </source>
</evidence>
<keyword evidence="2" id="KW-1133">Transmembrane helix</keyword>
<gene>
    <name evidence="3" type="ordered locus">KNP414_05071</name>
</gene>
<keyword evidence="2" id="KW-0812">Transmembrane</keyword>
<accession>F8F6S9</accession>
<dbReference type="Proteomes" id="UP000006620">
    <property type="component" value="Chromosome"/>
</dbReference>
<feature type="compositionally biased region" description="Basic and acidic residues" evidence="1">
    <location>
        <begin position="131"/>
        <end position="143"/>
    </location>
</feature>
<dbReference type="PATRIC" id="fig|1036673.3.peg.4686"/>
<dbReference type="AlphaFoldDB" id="F8F6S9"/>
<reference evidence="4" key="1">
    <citation type="submission" date="2011-06" db="EMBL/GenBank/DDBJ databases">
        <title>Complete genome sequence of Paenibacillus mucilaginosus KNP414.</title>
        <authorList>
            <person name="Wang J."/>
            <person name="Hu S."/>
            <person name="Hu X."/>
            <person name="Zhang B."/>
            <person name="Dong D."/>
            <person name="Zhang S."/>
            <person name="Zhao K."/>
            <person name="Wu D."/>
        </authorList>
    </citation>
    <scope>NUCLEOTIDE SEQUENCE [LARGE SCALE GENOMIC DNA]</scope>
    <source>
        <strain evidence="4">KNP414</strain>
    </source>
</reference>
<dbReference type="HOGENOM" id="CLU_1711434_0_0_9"/>
<evidence type="ECO:0000256" key="1">
    <source>
        <dbReference type="SAM" id="MobiDB-lite"/>
    </source>
</evidence>
<dbReference type="RefSeq" id="WP_013918748.1">
    <property type="nucleotide sequence ID" value="NC_015690.1"/>
</dbReference>
<dbReference type="KEGG" id="pms:KNP414_05071"/>
<name>F8F6S9_PAEMK</name>
<organism evidence="3 4">
    <name type="scientific">Paenibacillus mucilaginosus (strain KNP414)</name>
    <dbReference type="NCBI Taxonomy" id="1036673"/>
    <lineage>
        <taxon>Bacteria</taxon>
        <taxon>Bacillati</taxon>
        <taxon>Bacillota</taxon>
        <taxon>Bacilli</taxon>
        <taxon>Bacillales</taxon>
        <taxon>Paenibacillaceae</taxon>
        <taxon>Paenibacillus</taxon>
    </lineage>
</organism>
<keyword evidence="2" id="KW-0472">Membrane</keyword>